<dbReference type="InterPro" id="IPR036568">
    <property type="entry name" value="GGCT-like_sf"/>
</dbReference>
<reference evidence="3 4" key="2">
    <citation type="submission" date="2018-12" db="EMBL/GenBank/DDBJ databases">
        <title>Rhizobacter gummiphilus sp. nov., a rubber-degrading bacterium isolated from the soil of a botanical garden in Japan.</title>
        <authorList>
            <person name="Shunsuke S.S."/>
        </authorList>
    </citation>
    <scope>NUCLEOTIDE SEQUENCE [LARGE SCALE GENOMIC DNA]</scope>
    <source>
        <strain evidence="3 4">S-16</strain>
    </source>
</reference>
<dbReference type="InterPro" id="IPR013024">
    <property type="entry name" value="GGCT-like"/>
</dbReference>
<dbReference type="AlphaFoldDB" id="A0A3N7HTQ9"/>
<dbReference type="Gene3D" id="3.10.490.10">
    <property type="entry name" value="Gamma-glutamyl cyclotransferase-like"/>
    <property type="match status" value="1"/>
</dbReference>
<dbReference type="SUPFAM" id="SSF110857">
    <property type="entry name" value="Gamma-glutamyl cyclotransferase-like"/>
    <property type="match status" value="1"/>
</dbReference>
<proteinExistence type="predicted"/>
<dbReference type="Proteomes" id="UP000267464">
    <property type="component" value="Unassembled WGS sequence"/>
</dbReference>
<dbReference type="InterPro" id="IPR006840">
    <property type="entry name" value="ChaC"/>
</dbReference>
<reference evidence="3 4" key="1">
    <citation type="submission" date="2018-08" db="EMBL/GenBank/DDBJ databases">
        <authorList>
            <person name="Khan S.A."/>
            <person name="Jeon C.O."/>
            <person name="Chun B.H."/>
            <person name="Jeong S.E."/>
        </authorList>
    </citation>
    <scope>NUCLEOTIDE SEQUENCE [LARGE SCALE GENOMIC DNA]</scope>
    <source>
        <strain evidence="3 4">S-16</strain>
    </source>
</reference>
<comment type="caution">
    <text evidence="3">The sequence shown here is derived from an EMBL/GenBank/DDBJ whole genome shotgun (WGS) entry which is preliminary data.</text>
</comment>
<dbReference type="GO" id="GO:0016740">
    <property type="term" value="F:transferase activity"/>
    <property type="evidence" value="ECO:0007669"/>
    <property type="project" value="UniProtKB-KW"/>
</dbReference>
<gene>
    <name evidence="3" type="ORF">DZC73_01120</name>
</gene>
<evidence type="ECO:0000313" key="3">
    <source>
        <dbReference type="EMBL" id="RQP25708.1"/>
    </source>
</evidence>
<keyword evidence="4" id="KW-1185">Reference proteome</keyword>
<dbReference type="EC" id="4.3.2.7" evidence="1"/>
<dbReference type="GO" id="GO:0061928">
    <property type="term" value="F:glutathione specific gamma-glutamylcyclotransferase activity"/>
    <property type="evidence" value="ECO:0007669"/>
    <property type="project" value="UniProtKB-EC"/>
</dbReference>
<evidence type="ECO:0000313" key="4">
    <source>
        <dbReference type="Proteomes" id="UP000267464"/>
    </source>
</evidence>
<evidence type="ECO:0000256" key="1">
    <source>
        <dbReference type="ARBA" id="ARBA00012344"/>
    </source>
</evidence>
<dbReference type="GO" id="GO:0005737">
    <property type="term" value="C:cytoplasm"/>
    <property type="evidence" value="ECO:0007669"/>
    <property type="project" value="TreeGrafter"/>
</dbReference>
<dbReference type="RefSeq" id="WP_124538361.1">
    <property type="nucleotide sequence ID" value="NZ_QUSW01000001.1"/>
</dbReference>
<keyword evidence="2" id="KW-0456">Lyase</keyword>
<dbReference type="EMBL" id="QUSW01000001">
    <property type="protein sequence ID" value="RQP25708.1"/>
    <property type="molecule type" value="Genomic_DNA"/>
</dbReference>
<dbReference type="CDD" id="cd06661">
    <property type="entry name" value="GGCT_like"/>
    <property type="match status" value="1"/>
</dbReference>
<evidence type="ECO:0000256" key="2">
    <source>
        <dbReference type="ARBA" id="ARBA00023239"/>
    </source>
</evidence>
<dbReference type="Pfam" id="PF04752">
    <property type="entry name" value="ChaC"/>
    <property type="match status" value="1"/>
</dbReference>
<organism evidence="3 4">
    <name type="scientific">Piscinibacter terrae</name>
    <dbReference type="NCBI Taxonomy" id="2496871"/>
    <lineage>
        <taxon>Bacteria</taxon>
        <taxon>Pseudomonadati</taxon>
        <taxon>Pseudomonadota</taxon>
        <taxon>Betaproteobacteria</taxon>
        <taxon>Burkholderiales</taxon>
        <taxon>Sphaerotilaceae</taxon>
        <taxon>Piscinibacter</taxon>
    </lineage>
</organism>
<accession>A0A3N7HTQ9</accession>
<name>A0A3N7HTQ9_9BURK</name>
<dbReference type="GO" id="GO:0006751">
    <property type="term" value="P:glutathione catabolic process"/>
    <property type="evidence" value="ECO:0007669"/>
    <property type="project" value="InterPro"/>
</dbReference>
<dbReference type="OrthoDB" id="9795692at2"/>
<sequence>MTSHPANHPRHPANQLAKVRAEWGGARELWIFGYASLIWRPEFDAVEQRPATVYGYHRALEMRSTINRGTPECSGLVFALVSGGSCRGMAYRMDPERANDELDRLWDREMPTGVYDPKWLPCRTPQGTVQALAFTLSRKSPSHVGPLPDDTLIDIFRNACGKYGTTLDYLLGTAASLRGCGIVDREIERLVALAREHALAA</sequence>
<dbReference type="PANTHER" id="PTHR12192:SF2">
    <property type="entry name" value="GLUTATHIONE-SPECIFIC GAMMA-GLUTAMYLCYCLOTRANSFERASE 2"/>
    <property type="match status" value="1"/>
</dbReference>
<dbReference type="PANTHER" id="PTHR12192">
    <property type="entry name" value="CATION TRANSPORT PROTEIN CHAC-RELATED"/>
    <property type="match status" value="1"/>
</dbReference>
<keyword evidence="3" id="KW-0808">Transferase</keyword>
<protein>
    <recommendedName>
        <fullName evidence="1">glutathione-specific gamma-glutamylcyclotransferase</fullName>
        <ecNumber evidence="1">4.3.2.7</ecNumber>
    </recommendedName>
</protein>